<comment type="catalytic activity">
    <reaction evidence="1 18 19">
        <text>(6R)-NADHX = (6S)-NADHX</text>
        <dbReference type="Rhea" id="RHEA:32215"/>
        <dbReference type="ChEBI" id="CHEBI:64074"/>
        <dbReference type="ChEBI" id="CHEBI:64075"/>
        <dbReference type="EC" id="5.1.99.6"/>
    </reaction>
</comment>
<dbReference type="PIRSF" id="PIRSF017184">
    <property type="entry name" value="Nnr"/>
    <property type="match status" value="1"/>
</dbReference>
<feature type="binding site" evidence="17">
    <location>
        <position position="455"/>
    </location>
    <ligand>
        <name>(6S)-NADPHX</name>
        <dbReference type="ChEBI" id="CHEBI:64076"/>
    </ligand>
</feature>
<dbReference type="PROSITE" id="PS51385">
    <property type="entry name" value="YJEF_N"/>
    <property type="match status" value="1"/>
</dbReference>
<evidence type="ECO:0000256" key="18">
    <source>
        <dbReference type="HAMAP-Rule" id="MF_01966"/>
    </source>
</evidence>
<dbReference type="HAMAP" id="MF_01966">
    <property type="entry name" value="NADHX_epimerase"/>
    <property type="match status" value="1"/>
</dbReference>
<dbReference type="Gene3D" id="3.40.50.10260">
    <property type="entry name" value="YjeF N-terminal domain"/>
    <property type="match status" value="1"/>
</dbReference>
<gene>
    <name evidence="17" type="primary">nnrD</name>
    <name evidence="18" type="synonym">nnrE</name>
    <name evidence="22" type="ORF">X474_25345</name>
</gene>
<evidence type="ECO:0000256" key="6">
    <source>
        <dbReference type="ARBA" id="ARBA00022741"/>
    </source>
</evidence>
<feature type="binding site" evidence="17">
    <location>
        <position position="388"/>
    </location>
    <ligand>
        <name>(6S)-NADPHX</name>
        <dbReference type="ChEBI" id="CHEBI:64076"/>
    </ligand>
</feature>
<evidence type="ECO:0000256" key="10">
    <source>
        <dbReference type="ARBA" id="ARBA00023027"/>
    </source>
</evidence>
<evidence type="ECO:0000256" key="9">
    <source>
        <dbReference type="ARBA" id="ARBA00022958"/>
    </source>
</evidence>
<keyword evidence="7 17" id="KW-0067">ATP-binding</keyword>
<sequence>MILATAEQIRKADEMTIKGIGLPGMVLMENAAQGAVRVLKDAMGDPMDWDVAAFCGRGNNGGDGLAMLRILAGQGSVATAYLFCREADLKGDAAANLAVAKACGVQVVEIPDDAALEEYYEDMAGHEIYLDALLGTGLNSLVKGRFAEAIELLNGLDAPVLAVDIPSGLSADTGAVLGHAVEADFTATFGLTKLGLALDGTEHVGELTCVDISIPPVVVADLQLDSHLLEEREVRLLLPERPDKGHKGTFGHLLVVGGSPGKTGAPCLAAWGGLRAGAGLVTAALPCDLNPIAEVKLTAAMTQPLPQTSQGNLAKAAGPVVLKMLGSRQAMVLGPGLSTEEETVELVRDLVLNCRIPTVLDADALNALAGDLANQGFGAAPHTVLTPHPGEAARLLGMTTEELLADRPKAARVLARKTGCVTVLKGARSLIADPAGDLWVNPTGNVLLASGGSGDVLSGVIGGLMAQGLSALDAACAGVYVHGLAADLAIEEYGSRGLAADELVDFLVMAFQAFLSEDAQGDLEEL</sequence>
<evidence type="ECO:0000256" key="4">
    <source>
        <dbReference type="ARBA" id="ARBA00009524"/>
    </source>
</evidence>
<comment type="caution">
    <text evidence="18">Lacks conserved residue(s) required for the propagation of feature annotation.</text>
</comment>
<evidence type="ECO:0000256" key="17">
    <source>
        <dbReference type="HAMAP-Rule" id="MF_01965"/>
    </source>
</evidence>
<feature type="binding site" evidence="18">
    <location>
        <position position="131"/>
    </location>
    <ligand>
        <name>K(+)</name>
        <dbReference type="ChEBI" id="CHEBI:29103"/>
    </ligand>
</feature>
<evidence type="ECO:0000256" key="14">
    <source>
        <dbReference type="ARBA" id="ARBA00025153"/>
    </source>
</evidence>
<dbReference type="GO" id="GO:0016301">
    <property type="term" value="F:kinase activity"/>
    <property type="evidence" value="ECO:0007669"/>
    <property type="project" value="UniProtKB-KW"/>
</dbReference>
<comment type="function">
    <text evidence="18">Catalyzes the epimerization of the S- and R-forms of NAD(P)HX, a damaged form of NAD(P)H that is a result of enzymatic or heat-dependent hydration. This is a prerequisite for the S-specific NAD(P)H-hydrate dehydratase to allow the repair of both epimers of NAD(P)HX.</text>
</comment>
<evidence type="ECO:0000259" key="21">
    <source>
        <dbReference type="PROSITE" id="PS51385"/>
    </source>
</evidence>
<dbReference type="GO" id="GO:0110051">
    <property type="term" value="P:metabolite repair"/>
    <property type="evidence" value="ECO:0007669"/>
    <property type="project" value="TreeGrafter"/>
</dbReference>
<dbReference type="GO" id="GO:0005524">
    <property type="term" value="F:ATP binding"/>
    <property type="evidence" value="ECO:0007669"/>
    <property type="project" value="UniProtKB-UniRule"/>
</dbReference>
<dbReference type="OrthoDB" id="9806925at2"/>
<keyword evidence="10 17" id="KW-0520">NAD</keyword>
<dbReference type="GO" id="GO:0046872">
    <property type="term" value="F:metal ion binding"/>
    <property type="evidence" value="ECO:0007669"/>
    <property type="project" value="UniProtKB-UniRule"/>
</dbReference>
<keyword evidence="13" id="KW-0511">Multifunctional enzyme</keyword>
<feature type="binding site" evidence="18">
    <location>
        <begin position="135"/>
        <end position="141"/>
    </location>
    <ligand>
        <name>(6S)-NADPHX</name>
        <dbReference type="ChEBI" id="CHEBI:64076"/>
    </ligand>
</feature>
<keyword evidence="11 18" id="KW-0413">Isomerase</keyword>
<evidence type="ECO:0000256" key="3">
    <source>
        <dbReference type="ARBA" id="ARBA00006001"/>
    </source>
</evidence>
<feature type="domain" description="YjeF C-terminal" evidence="20">
    <location>
        <begin position="230"/>
        <end position="514"/>
    </location>
</feature>
<evidence type="ECO:0000256" key="7">
    <source>
        <dbReference type="ARBA" id="ARBA00022840"/>
    </source>
</evidence>
<comment type="catalytic activity">
    <reaction evidence="15 17 19">
        <text>(6S)-NADHX + ADP = AMP + phosphate + NADH + H(+)</text>
        <dbReference type="Rhea" id="RHEA:32223"/>
        <dbReference type="ChEBI" id="CHEBI:15378"/>
        <dbReference type="ChEBI" id="CHEBI:43474"/>
        <dbReference type="ChEBI" id="CHEBI:57945"/>
        <dbReference type="ChEBI" id="CHEBI:64074"/>
        <dbReference type="ChEBI" id="CHEBI:456215"/>
        <dbReference type="ChEBI" id="CHEBI:456216"/>
        <dbReference type="EC" id="4.2.1.136"/>
    </reaction>
</comment>
<evidence type="ECO:0000313" key="23">
    <source>
        <dbReference type="Proteomes" id="UP000032233"/>
    </source>
</evidence>
<comment type="function">
    <text evidence="17">Catalyzes the dehydration of the S-form of NAD(P)HX at the expense of ADP, which is converted to AMP. Together with NAD(P)HX epimerase, which catalyzes the epimerization of the S- and R-forms, the enzyme allows the repair of both epimers of NAD(P)HX, a damaged form of NAD(P)H that is a result of enzymatic or heat-dependent hydration.</text>
</comment>
<protein>
    <recommendedName>
        <fullName evidence="19">Bifunctional NAD(P)H-hydrate repair enzyme</fullName>
    </recommendedName>
    <alternativeName>
        <fullName evidence="19">Nicotinamide nucleotide repair protein</fullName>
    </alternativeName>
    <domain>
        <recommendedName>
            <fullName evidence="19">ADP-dependent (S)-NAD(P)H-hydrate dehydratase</fullName>
            <ecNumber evidence="19">4.2.1.136</ecNumber>
        </recommendedName>
        <alternativeName>
            <fullName evidence="19">ADP-dependent NAD(P)HX dehydratase</fullName>
        </alternativeName>
    </domain>
    <domain>
        <recommendedName>
            <fullName evidence="19">NAD(P)H-hydrate epimerase</fullName>
            <ecNumber evidence="19">5.1.99.6</ecNumber>
        </recommendedName>
    </domain>
</protein>
<dbReference type="InterPro" id="IPR004443">
    <property type="entry name" value="YjeF_N_dom"/>
</dbReference>
<comment type="subunit">
    <text evidence="17">Homotetramer.</text>
</comment>
<dbReference type="NCBIfam" id="TIGR00196">
    <property type="entry name" value="yjeF_cterm"/>
    <property type="match status" value="1"/>
</dbReference>
<feature type="binding site" evidence="17">
    <location>
        <position position="336"/>
    </location>
    <ligand>
        <name>(6S)-NADPHX</name>
        <dbReference type="ChEBI" id="CHEBI:64076"/>
    </ligand>
</feature>
<dbReference type="HAMAP" id="MF_01965">
    <property type="entry name" value="NADHX_dehydratase"/>
    <property type="match status" value="1"/>
</dbReference>
<accession>A0A0D2HKC1</accession>
<dbReference type="PROSITE" id="PS01050">
    <property type="entry name" value="YJEF_C_2"/>
    <property type="match status" value="1"/>
</dbReference>
<dbReference type="Pfam" id="PF01256">
    <property type="entry name" value="Carb_kinase"/>
    <property type="match status" value="1"/>
</dbReference>
<comment type="similarity">
    <text evidence="17">Belongs to the NnrD/CARKD family.</text>
</comment>
<dbReference type="Pfam" id="PF03853">
    <property type="entry name" value="YjeF_N"/>
    <property type="match status" value="1"/>
</dbReference>
<dbReference type="PANTHER" id="PTHR12592">
    <property type="entry name" value="ATP-DEPENDENT (S)-NAD(P)H-HYDRATE DEHYDRATASE FAMILY MEMBER"/>
    <property type="match status" value="1"/>
</dbReference>
<feature type="binding site" evidence="17">
    <location>
        <position position="454"/>
    </location>
    <ligand>
        <name>AMP</name>
        <dbReference type="ChEBI" id="CHEBI:456215"/>
    </ligand>
</feature>
<dbReference type="Proteomes" id="UP000032233">
    <property type="component" value="Unassembled WGS sequence"/>
</dbReference>
<feature type="binding site" evidence="18">
    <location>
        <position position="167"/>
    </location>
    <ligand>
        <name>K(+)</name>
        <dbReference type="ChEBI" id="CHEBI:29103"/>
    </ligand>
</feature>
<evidence type="ECO:0000313" key="22">
    <source>
        <dbReference type="EMBL" id="KIX11078.1"/>
    </source>
</evidence>
<dbReference type="AlphaFoldDB" id="A0A0D2HKC1"/>
<dbReference type="GO" id="GO:0052856">
    <property type="term" value="F:NAD(P)HX epimerase activity"/>
    <property type="evidence" value="ECO:0007669"/>
    <property type="project" value="UniProtKB-UniRule"/>
</dbReference>
<evidence type="ECO:0000256" key="13">
    <source>
        <dbReference type="ARBA" id="ARBA00023268"/>
    </source>
</evidence>
<evidence type="ECO:0000256" key="19">
    <source>
        <dbReference type="PIRNR" id="PIRNR017184"/>
    </source>
</evidence>
<dbReference type="EC" id="5.1.99.6" evidence="19"/>
<dbReference type="FunCoup" id="A0A0D2HKC1">
    <property type="interactions" value="302"/>
</dbReference>
<name>A0A0D2HKC1_9BACT</name>
<keyword evidence="6 17" id="KW-0547">Nucleotide-binding</keyword>
<comment type="catalytic activity">
    <reaction evidence="16 17 19">
        <text>(6S)-NADPHX + ADP = AMP + phosphate + NADPH + H(+)</text>
        <dbReference type="Rhea" id="RHEA:32235"/>
        <dbReference type="ChEBI" id="CHEBI:15378"/>
        <dbReference type="ChEBI" id="CHEBI:43474"/>
        <dbReference type="ChEBI" id="CHEBI:57783"/>
        <dbReference type="ChEBI" id="CHEBI:64076"/>
        <dbReference type="ChEBI" id="CHEBI:456215"/>
        <dbReference type="ChEBI" id="CHEBI:456216"/>
        <dbReference type="EC" id="4.2.1.136"/>
    </reaction>
</comment>
<dbReference type="GO" id="GO:0046496">
    <property type="term" value="P:nicotinamide nucleotide metabolic process"/>
    <property type="evidence" value="ECO:0007669"/>
    <property type="project" value="UniProtKB-UniRule"/>
</dbReference>
<comment type="similarity">
    <text evidence="18">Belongs to the NnrE/AIBP family.</text>
</comment>
<organism evidence="22 23">
    <name type="scientific">Dethiosulfatarculus sandiegensis</name>
    <dbReference type="NCBI Taxonomy" id="1429043"/>
    <lineage>
        <taxon>Bacteria</taxon>
        <taxon>Pseudomonadati</taxon>
        <taxon>Thermodesulfobacteriota</taxon>
        <taxon>Desulfarculia</taxon>
        <taxon>Desulfarculales</taxon>
        <taxon>Desulfarculaceae</taxon>
        <taxon>Dethiosulfatarculus</taxon>
    </lineage>
</organism>
<dbReference type="SUPFAM" id="SSF53613">
    <property type="entry name" value="Ribokinase-like"/>
    <property type="match status" value="1"/>
</dbReference>
<dbReference type="PATRIC" id="fig|1429043.3.peg.5356"/>
<comment type="function">
    <text evidence="14 19">Bifunctional enzyme that catalyzes the epimerization of the S- and R-forms of NAD(P)HX and the dehydration of the S-form of NAD(P)HX at the expense of ADP, which is converted to AMP. This allows the repair of both epimers of NAD(P)HX, a damaged form of NAD(P)H that is a result of enzymatic or heat-dependent hydration.</text>
</comment>
<comment type="cofactor">
    <cofactor evidence="17">
        <name>Mg(2+)</name>
        <dbReference type="ChEBI" id="CHEBI:18420"/>
    </cofactor>
</comment>
<dbReference type="EMBL" id="AZAC01000067">
    <property type="protein sequence ID" value="KIX11078.1"/>
    <property type="molecule type" value="Genomic_DNA"/>
</dbReference>
<comment type="similarity">
    <text evidence="4 19">In the C-terminal section; belongs to the NnrD/CARKD family.</text>
</comment>
<dbReference type="Gene3D" id="3.40.1190.20">
    <property type="match status" value="1"/>
</dbReference>
<evidence type="ECO:0000256" key="1">
    <source>
        <dbReference type="ARBA" id="ARBA00000013"/>
    </source>
</evidence>
<evidence type="ECO:0000256" key="11">
    <source>
        <dbReference type="ARBA" id="ARBA00023235"/>
    </source>
</evidence>
<keyword evidence="8 17" id="KW-0521">NADP</keyword>
<keyword evidence="12 17" id="KW-0456">Lyase</keyword>
<comment type="caution">
    <text evidence="22">The sequence shown here is derived from an EMBL/GenBank/DDBJ whole genome shotgun (WGS) entry which is preliminary data.</text>
</comment>
<dbReference type="InterPro" id="IPR000631">
    <property type="entry name" value="CARKD"/>
</dbReference>
<dbReference type="EC" id="4.2.1.136" evidence="19"/>
<dbReference type="NCBIfam" id="TIGR00197">
    <property type="entry name" value="yjeF_nterm"/>
    <property type="match status" value="1"/>
</dbReference>
<feature type="binding site" evidence="18">
    <location>
        <begin position="59"/>
        <end position="63"/>
    </location>
    <ligand>
        <name>(6S)-NADPHX</name>
        <dbReference type="ChEBI" id="CHEBI:64076"/>
    </ligand>
</feature>
<dbReference type="InterPro" id="IPR030677">
    <property type="entry name" value="Nnr"/>
</dbReference>
<evidence type="ECO:0000256" key="2">
    <source>
        <dbReference type="ARBA" id="ARBA00000909"/>
    </source>
</evidence>
<dbReference type="InterPro" id="IPR029056">
    <property type="entry name" value="Ribokinase-like"/>
</dbReference>
<dbReference type="InParanoid" id="A0A0D2HKC1"/>
<dbReference type="CDD" id="cd01171">
    <property type="entry name" value="YXKO-related"/>
    <property type="match status" value="1"/>
</dbReference>
<feature type="binding site" evidence="17">
    <location>
        <begin position="425"/>
        <end position="429"/>
    </location>
    <ligand>
        <name>AMP</name>
        <dbReference type="ChEBI" id="CHEBI:456215"/>
    </ligand>
</feature>
<evidence type="ECO:0000256" key="5">
    <source>
        <dbReference type="ARBA" id="ARBA00022723"/>
    </source>
</evidence>
<feature type="domain" description="YjeF N-terminal" evidence="21">
    <location>
        <begin position="9"/>
        <end position="220"/>
    </location>
</feature>
<keyword evidence="22" id="KW-0418">Kinase</keyword>
<keyword evidence="22" id="KW-0808">Transferase</keyword>
<comment type="similarity">
    <text evidence="3 19">In the N-terminal section; belongs to the NnrE/AIBP family.</text>
</comment>
<dbReference type="InterPro" id="IPR036652">
    <property type="entry name" value="YjeF_N_dom_sf"/>
</dbReference>
<evidence type="ECO:0000256" key="15">
    <source>
        <dbReference type="ARBA" id="ARBA00048238"/>
    </source>
</evidence>
<dbReference type="PROSITE" id="PS51383">
    <property type="entry name" value="YJEF_C_3"/>
    <property type="match status" value="1"/>
</dbReference>
<dbReference type="InterPro" id="IPR017953">
    <property type="entry name" value="Carbohydrate_kinase_pred_CS"/>
</dbReference>
<evidence type="ECO:0000259" key="20">
    <source>
        <dbReference type="PROSITE" id="PS51383"/>
    </source>
</evidence>
<dbReference type="PANTHER" id="PTHR12592:SF0">
    <property type="entry name" value="ATP-DEPENDENT (S)-NAD(P)H-HYDRATE DEHYDRATASE"/>
    <property type="match status" value="1"/>
</dbReference>
<evidence type="ECO:0000256" key="8">
    <source>
        <dbReference type="ARBA" id="ARBA00022857"/>
    </source>
</evidence>
<dbReference type="GO" id="GO:0052855">
    <property type="term" value="F:ADP-dependent NAD(P)H-hydrate dehydratase activity"/>
    <property type="evidence" value="ECO:0007669"/>
    <property type="project" value="UniProtKB-UniRule"/>
</dbReference>
<keyword evidence="23" id="KW-1185">Reference proteome</keyword>
<feature type="binding site" evidence="18">
    <location>
        <position position="60"/>
    </location>
    <ligand>
        <name>K(+)</name>
        <dbReference type="ChEBI" id="CHEBI:29103"/>
    </ligand>
</feature>
<dbReference type="SUPFAM" id="SSF64153">
    <property type="entry name" value="YjeF N-terminal domain-like"/>
    <property type="match status" value="1"/>
</dbReference>
<feature type="binding site" evidence="17">
    <location>
        <position position="265"/>
    </location>
    <ligand>
        <name>(6S)-NADPHX</name>
        <dbReference type="ChEBI" id="CHEBI:64076"/>
    </ligand>
</feature>
<dbReference type="STRING" id="1429043.X474_25345"/>
<comment type="cofactor">
    <cofactor evidence="18 19">
        <name>K(+)</name>
        <dbReference type="ChEBI" id="CHEBI:29103"/>
    </cofactor>
    <text evidence="18 19">Binds 1 potassium ion per subunit.</text>
</comment>
<feature type="binding site" evidence="18">
    <location>
        <position position="164"/>
    </location>
    <ligand>
        <name>(6S)-NADPHX</name>
        <dbReference type="ChEBI" id="CHEBI:64076"/>
    </ligand>
</feature>
<dbReference type="RefSeq" id="WP_044352296.1">
    <property type="nucleotide sequence ID" value="NZ_AZAC01000067.1"/>
</dbReference>
<keyword evidence="9 18" id="KW-0630">Potassium</keyword>
<comment type="catalytic activity">
    <reaction evidence="2 18 19">
        <text>(6R)-NADPHX = (6S)-NADPHX</text>
        <dbReference type="Rhea" id="RHEA:32227"/>
        <dbReference type="ChEBI" id="CHEBI:64076"/>
        <dbReference type="ChEBI" id="CHEBI:64077"/>
        <dbReference type="EC" id="5.1.99.6"/>
    </reaction>
</comment>
<keyword evidence="5 18" id="KW-0479">Metal-binding</keyword>
<evidence type="ECO:0000256" key="16">
    <source>
        <dbReference type="ARBA" id="ARBA00049209"/>
    </source>
</evidence>
<proteinExistence type="inferred from homology"/>
<reference evidence="22 23" key="1">
    <citation type="submission" date="2013-11" db="EMBL/GenBank/DDBJ databases">
        <title>Metagenomic analysis of a methanogenic consortium involved in long chain n-alkane degradation.</title>
        <authorList>
            <person name="Davidova I.A."/>
            <person name="Callaghan A.V."/>
            <person name="Wawrik B."/>
            <person name="Pruitt S."/>
            <person name="Marks C."/>
            <person name="Duncan K.E."/>
            <person name="Suflita J.M."/>
        </authorList>
    </citation>
    <scope>NUCLEOTIDE SEQUENCE [LARGE SCALE GENOMIC DNA]</scope>
    <source>
        <strain evidence="22 23">SPR</strain>
    </source>
</reference>
<evidence type="ECO:0000256" key="12">
    <source>
        <dbReference type="ARBA" id="ARBA00023239"/>
    </source>
</evidence>